<proteinExistence type="predicted"/>
<dbReference type="Proteomes" id="UP000510888">
    <property type="component" value="Plasmid PPGU16_p1"/>
</dbReference>
<accession>A0A7I8BYL7</accession>
<sequence>MNTYSAVGTISLLSKTGEAVGPDVHELRLEASIDGNALLMTDVDRTDRGVSRKSCYRITVAELVSAIQMYGIELIPESKRKTITTLSGYCIQQSETE</sequence>
<dbReference type="RefSeq" id="WP_180726530.1">
    <property type="nucleotide sequence ID" value="NZ_AP023176.1"/>
</dbReference>
<evidence type="ECO:0000313" key="2">
    <source>
        <dbReference type="Proteomes" id="UP000510888"/>
    </source>
</evidence>
<reference evidence="1 2" key="1">
    <citation type="journal article" date="2020" name="Genes (Basel)">
        <title>Genomic Comparison of Insect Gut Symbionts from Divergent Burkholderia Subclades.</title>
        <authorList>
            <person name="Takeshita K."/>
            <person name="Kikuchi Y."/>
        </authorList>
    </citation>
    <scope>NUCLEOTIDE SEQUENCE [LARGE SCALE GENOMIC DNA]</scope>
    <source>
        <strain evidence="1 2">PGU16</strain>
        <plasmid evidence="1 2">PPGU16_p1</plasmid>
    </source>
</reference>
<organism evidence="1 2">
    <name type="scientific">Paraburkholderia largidicola</name>
    <dbReference type="NCBI Taxonomy" id="3014751"/>
    <lineage>
        <taxon>Bacteria</taxon>
        <taxon>Pseudomonadati</taxon>
        <taxon>Pseudomonadota</taxon>
        <taxon>Betaproteobacteria</taxon>
        <taxon>Burkholderiales</taxon>
        <taxon>Burkholderiaceae</taxon>
        <taxon>Paraburkholderia</taxon>
    </lineage>
</organism>
<geneLocation type="plasmid" evidence="1 2">
    <name>PPGU16_p1</name>
</geneLocation>
<dbReference type="EMBL" id="AP023176">
    <property type="protein sequence ID" value="BCF93050.1"/>
    <property type="molecule type" value="Genomic_DNA"/>
</dbReference>
<keyword evidence="1" id="KW-0614">Plasmid</keyword>
<name>A0A7I8BYL7_9BURK</name>
<dbReference type="KEGG" id="plad:PPGU16_61170"/>
<evidence type="ECO:0000313" key="1">
    <source>
        <dbReference type="EMBL" id="BCF93050.1"/>
    </source>
</evidence>
<protein>
    <submittedName>
        <fullName evidence="1">Uncharacterized protein</fullName>
    </submittedName>
</protein>
<keyword evidence="2" id="KW-1185">Reference proteome</keyword>
<gene>
    <name evidence="1" type="ORF">PPGU16_61170</name>
</gene>
<dbReference type="AlphaFoldDB" id="A0A7I8BYL7"/>